<dbReference type="VEuPathDB" id="GiardiaDB:GLP15_2099"/>
<evidence type="ECO:0000313" key="3">
    <source>
        <dbReference type="Proteomes" id="UP000008974"/>
    </source>
</evidence>
<dbReference type="OMA" id="DRWSKYR"/>
<evidence type="ECO:0000256" key="1">
    <source>
        <dbReference type="SAM" id="MobiDB-lite"/>
    </source>
</evidence>
<proteinExistence type="predicted"/>
<feature type="compositionally biased region" description="Basic and acidic residues" evidence="1">
    <location>
        <begin position="105"/>
        <end position="116"/>
    </location>
</feature>
<protein>
    <submittedName>
        <fullName evidence="2">Uncharacterized protein</fullName>
    </submittedName>
</protein>
<organism evidence="2 3">
    <name type="scientific">Giardia intestinalis (strain P15)</name>
    <name type="common">Giardia lamblia</name>
    <dbReference type="NCBI Taxonomy" id="658858"/>
    <lineage>
        <taxon>Eukaryota</taxon>
        <taxon>Metamonada</taxon>
        <taxon>Diplomonadida</taxon>
        <taxon>Hexamitidae</taxon>
        <taxon>Giardiinae</taxon>
        <taxon>Giardia</taxon>
    </lineage>
</organism>
<dbReference type="EMBL" id="ACVC01000197">
    <property type="protein sequence ID" value="EFO61987.1"/>
    <property type="molecule type" value="Genomic_DNA"/>
</dbReference>
<feature type="compositionally biased region" description="Polar residues" evidence="1">
    <location>
        <begin position="117"/>
        <end position="129"/>
    </location>
</feature>
<reference evidence="2 3" key="1">
    <citation type="journal article" date="2010" name="BMC Genomics">
        <title>Genome analysis and comparative genomics of a Giardia intestinalis assemblage E isolate.</title>
        <authorList>
            <person name="Jerlstrom-Hultqvist J."/>
            <person name="Franzen O."/>
            <person name="Ankarklev J."/>
            <person name="Xu F."/>
            <person name="Nohynkova E."/>
            <person name="Andersson J.O."/>
            <person name="Svard S.G."/>
            <person name="Andersson B."/>
        </authorList>
    </citation>
    <scope>NUCLEOTIDE SEQUENCE [LARGE SCALE GENOMIC DNA]</scope>
    <source>
        <strain evidence="2 3">P15</strain>
    </source>
</reference>
<sequence>MQPHCTKGDYGQPASYASKRIVDGNVRPFYSSLFLDPEEAQHLQHLAARRREFKLALLMRQEETKRRIRNQSLIIKDWTKTAPKASKQSTDRWSKYRLSIERQSREIQDVEADEHGSSTIPAPTKPGSQVAQSWMSTQRRTASLVDARAPMQKGLATYRPPFLMTEPQTVTEDGSARSAGPCYTKLSEISARYSRKRLESPLNRYLTVDAEQILSSIQRHENQFSVRLVSLRKPDPSRNTNPQ</sequence>
<accession>E1F6C8</accession>
<comment type="caution">
    <text evidence="2">The sequence shown here is derived from an EMBL/GenBank/DDBJ whole genome shotgun (WGS) entry which is preliminary data.</text>
</comment>
<feature type="region of interest" description="Disordered" evidence="1">
    <location>
        <begin position="105"/>
        <end position="129"/>
    </location>
</feature>
<gene>
    <name evidence="2" type="ORF">GLP15_2099</name>
</gene>
<evidence type="ECO:0000313" key="2">
    <source>
        <dbReference type="EMBL" id="EFO61987.1"/>
    </source>
</evidence>
<dbReference type="Proteomes" id="UP000008974">
    <property type="component" value="Unassembled WGS sequence"/>
</dbReference>
<dbReference type="AlphaFoldDB" id="E1F6C8"/>
<name>E1F6C8_GIAIA</name>
<dbReference type="OrthoDB" id="10257491at2759"/>